<dbReference type="RefSeq" id="WP_313834890.1">
    <property type="nucleotide sequence ID" value="NZ_JAQOUE010000002.1"/>
</dbReference>
<accession>A0ABU3KD03</accession>
<dbReference type="EMBL" id="JAQOUE010000002">
    <property type="protein sequence ID" value="MDT7044306.1"/>
    <property type="molecule type" value="Genomic_DNA"/>
</dbReference>
<organism evidence="1 2">
    <name type="scientific">Candidatus Nitronereus thalassa</name>
    <dbReference type="NCBI Taxonomy" id="3020898"/>
    <lineage>
        <taxon>Bacteria</taxon>
        <taxon>Pseudomonadati</taxon>
        <taxon>Nitrospirota</taxon>
        <taxon>Nitrospiria</taxon>
        <taxon>Nitrospirales</taxon>
        <taxon>Nitrospiraceae</taxon>
        <taxon>Candidatus Nitronereus</taxon>
    </lineage>
</organism>
<reference evidence="1 2" key="1">
    <citation type="journal article" date="2023" name="ISME J.">
        <title>Cultivation and genomic characterization of novel and ubiquitous marine nitrite-oxidizing bacteria from the Nitrospirales.</title>
        <authorList>
            <person name="Mueller A.J."/>
            <person name="Daebeler A."/>
            <person name="Herbold C.W."/>
            <person name="Kirkegaard R.H."/>
            <person name="Daims H."/>
        </authorList>
    </citation>
    <scope>NUCLEOTIDE SEQUENCE [LARGE SCALE GENOMIC DNA]</scope>
    <source>
        <strain evidence="1 2">EB</strain>
    </source>
</reference>
<gene>
    <name evidence="1" type="ORF">PPG34_18290</name>
</gene>
<keyword evidence="2" id="KW-1185">Reference proteome</keyword>
<evidence type="ECO:0000313" key="1">
    <source>
        <dbReference type="EMBL" id="MDT7044306.1"/>
    </source>
</evidence>
<dbReference type="Proteomes" id="UP001250932">
    <property type="component" value="Unassembled WGS sequence"/>
</dbReference>
<protein>
    <submittedName>
        <fullName evidence="1">Uncharacterized protein</fullName>
    </submittedName>
</protein>
<comment type="caution">
    <text evidence="1">The sequence shown here is derived from an EMBL/GenBank/DDBJ whole genome shotgun (WGS) entry which is preliminary data.</text>
</comment>
<sequence length="170" mass="19570">MKTNTTDNTSTKTVAKVIVPEFDWNPCLRLAGYKYQLCVFGEEDENGNHSGDMLISGPGAVELASECADAMLRHFGPDPEAIWVARAAFIHELDQGLMMSEMAEFHWKEGRSEEEAAEGRLWIEKRRQRMRSTQKATPEKLAWLRAWQRNCTEEIDHDENLSSKNRKKRQ</sequence>
<name>A0ABU3KD03_9BACT</name>
<evidence type="ECO:0000313" key="2">
    <source>
        <dbReference type="Proteomes" id="UP001250932"/>
    </source>
</evidence>
<proteinExistence type="predicted"/>